<reference evidence="7 8" key="1">
    <citation type="submission" date="2015-06" db="EMBL/GenBank/DDBJ databases">
        <title>Improved classification and identification of acetic acid bacteria using matrix-assisted laser desorption/ionization time-of-flight mass spectrometry; Gluconobacter nephelii and Gluconobacter uchimurae are later heterotypic synonyms of Gluconobacter japonicus and Gluconobacter oxydans, respectively.</title>
        <authorList>
            <person name="Li L."/>
            <person name="Cleenwerck I."/>
            <person name="De Vuyst L."/>
            <person name="Vandamme P."/>
        </authorList>
    </citation>
    <scope>NUCLEOTIDE SEQUENCE [LARGE SCALE GENOMIC DNA]</scope>
    <source>
        <strain evidence="7 8">LMG 1625</strain>
    </source>
</reference>
<gene>
    <name evidence="7" type="ORF">AD928_01675</name>
</gene>
<dbReference type="GO" id="GO:0006313">
    <property type="term" value="P:DNA transposition"/>
    <property type="evidence" value="ECO:0007669"/>
    <property type="project" value="InterPro"/>
</dbReference>
<dbReference type="Pfam" id="PF01526">
    <property type="entry name" value="DDE_Tnp_Tn3"/>
    <property type="match status" value="1"/>
</dbReference>
<evidence type="ECO:0000313" key="7">
    <source>
        <dbReference type="EMBL" id="KXV01219.1"/>
    </source>
</evidence>
<evidence type="ECO:0000256" key="1">
    <source>
        <dbReference type="ARBA" id="ARBA00009402"/>
    </source>
</evidence>
<evidence type="ECO:0000256" key="3">
    <source>
        <dbReference type="ARBA" id="ARBA00023125"/>
    </source>
</evidence>
<accession>A0A149QV75</accession>
<evidence type="ECO:0000256" key="4">
    <source>
        <dbReference type="ARBA" id="ARBA00023172"/>
    </source>
</evidence>
<dbReference type="InterPro" id="IPR002513">
    <property type="entry name" value="Tn3_Tnp_DDE_dom"/>
</dbReference>
<dbReference type="InterPro" id="IPR047653">
    <property type="entry name" value="Tn3-like_transpos"/>
</dbReference>
<dbReference type="GO" id="GO:0003677">
    <property type="term" value="F:DNA binding"/>
    <property type="evidence" value="ECO:0007669"/>
    <property type="project" value="UniProtKB-KW"/>
</dbReference>
<evidence type="ECO:0000313" key="8">
    <source>
        <dbReference type="Proteomes" id="UP000075473"/>
    </source>
</evidence>
<dbReference type="RefSeq" id="WP_062247721.1">
    <property type="nucleotide sequence ID" value="NZ_LHZA01000092.1"/>
</dbReference>
<keyword evidence="4" id="KW-0233">DNA recombination</keyword>
<evidence type="ECO:0000259" key="5">
    <source>
        <dbReference type="Pfam" id="PF01526"/>
    </source>
</evidence>
<dbReference type="Proteomes" id="UP000075473">
    <property type="component" value="Unassembled WGS sequence"/>
</dbReference>
<name>A0A149QV75_9PROT</name>
<dbReference type="InterPro" id="IPR025296">
    <property type="entry name" value="DUF4158"/>
</dbReference>
<proteinExistence type="inferred from homology"/>
<evidence type="ECO:0000256" key="2">
    <source>
        <dbReference type="ARBA" id="ARBA00022578"/>
    </source>
</evidence>
<feature type="domain" description="DUF4158" evidence="6">
    <location>
        <begin position="8"/>
        <end position="171"/>
    </location>
</feature>
<dbReference type="GO" id="GO:0004803">
    <property type="term" value="F:transposase activity"/>
    <property type="evidence" value="ECO:0007669"/>
    <property type="project" value="InterPro"/>
</dbReference>
<protein>
    <submittedName>
        <fullName evidence="7">Transposase</fullName>
    </submittedName>
</protein>
<keyword evidence="2" id="KW-0815">Transposition</keyword>
<organism evidence="7 8">
    <name type="scientific">Acetobacter cerevisiae</name>
    <dbReference type="NCBI Taxonomy" id="178900"/>
    <lineage>
        <taxon>Bacteria</taxon>
        <taxon>Pseudomonadati</taxon>
        <taxon>Pseudomonadota</taxon>
        <taxon>Alphaproteobacteria</taxon>
        <taxon>Acetobacterales</taxon>
        <taxon>Acetobacteraceae</taxon>
        <taxon>Acetobacter</taxon>
    </lineage>
</organism>
<dbReference type="AlphaFoldDB" id="A0A149QV75"/>
<comment type="caution">
    <text evidence="7">The sequence shown here is derived from an EMBL/GenBank/DDBJ whole genome shotgun (WGS) entry which is preliminary data.</text>
</comment>
<dbReference type="EMBL" id="LHZA01000092">
    <property type="protein sequence ID" value="KXV01219.1"/>
    <property type="molecule type" value="Genomic_DNA"/>
</dbReference>
<evidence type="ECO:0000259" key="6">
    <source>
        <dbReference type="Pfam" id="PF13700"/>
    </source>
</evidence>
<dbReference type="NCBIfam" id="NF033527">
    <property type="entry name" value="transpos_Tn3"/>
    <property type="match status" value="1"/>
</dbReference>
<dbReference type="PATRIC" id="fig|178900.5.peg.2018"/>
<comment type="similarity">
    <text evidence="1">Belongs to the transposase 7 family.</text>
</comment>
<sequence>MTRLKHHLLTAQERDQMLAIPTDRDSLVRLYTFEPSDLDIIGSRRRRRTQMGVAVQLALLRHPGTTLAQFVQDVGSTPSALVAFVADQLELSGSDLADYAAREQTMTDHARDLMTILGLRAPQRADIPFMIEAAANAAWATDSGIVIVRAVMDALRHAKIALPSISTIERASIAGRARARRKTAQALTQGLTGDQVTALDRLFATTPEGSISQLASLKTIPVAVKPDHIKRILELLRQVRQIGIDPVVAKRIHIDRFHQYVREGRISPASMIERYTPSRRYATLVAFLIDAEERLTDSALDMADKLVGSIFTRARNTKARSFSATSKNVARLMRLFQATIDALAEAASDGRDPMETLDATVGWATLLKARSEVGAIARTADLDPLTAAAERYITLRKFAPDLLETLEFQAGRGGAKTLAAITLLRNLNRAGKRDLPGDAPMPFRKEWQKIVIDQDDKPNRRLWEIATLAHLRNKLRSGDVWIERSANYRRFDSYMLSREQAKPFIAELDLPLSANEWLDQRARELDKRLKKFAQSLKRDALQGVRFRDGHLQISPIRATTPPQAENLAQQLNALMPPIRITELLHEVAQATGFLSAFTNLRTGEACPNENALLAAILADATNLGLSRMAAASHGVTRDQLFWTHDAYVRDENYRKALAVLINSHHRLPFSRSWGDGSSSSSDGQFFRGAKRGASGGDVNARYGVDHGFSFYTHVSDQRAPYHVKVISAATHEAPYVLDGLTSHGTGLKISEHYTDTGGATDHVFALCALLGFRFCPRLRDFPDRRLASIAPASSYPSISPLLGKTIRTDIIREQWEDVLRLVGSIKAGHVAPSRMLRKLAAYERQNRLDVALQEIGKIERTLFMLDWLETPDLRQRCQAGLNNSEQRHVLTQAIHTFRQGRIIDRSHEAQQYRASGLNLVIAAIVYWNTVYLQTAVTHLRSTSAAVPEDLLAHTSPVGWEHIAFSGDFLWDKAAASAGRKTLNLSKQARAA</sequence>
<dbReference type="Pfam" id="PF13700">
    <property type="entry name" value="DUF4158"/>
    <property type="match status" value="1"/>
</dbReference>
<keyword evidence="3" id="KW-0238">DNA-binding</keyword>
<feature type="domain" description="Tn3 transposase DDE" evidence="5">
    <location>
        <begin position="582"/>
        <end position="968"/>
    </location>
</feature>